<keyword evidence="3" id="KW-1185">Reference proteome</keyword>
<keyword evidence="1" id="KW-1133">Transmembrane helix</keyword>
<evidence type="ECO:0000313" key="3">
    <source>
        <dbReference type="Proteomes" id="UP000215002"/>
    </source>
</evidence>
<protein>
    <recommendedName>
        <fullName evidence="4">PH domain-containing protein</fullName>
    </recommendedName>
</protein>
<feature type="transmembrane region" description="Helical" evidence="1">
    <location>
        <begin position="29"/>
        <end position="50"/>
    </location>
</feature>
<reference evidence="2 3" key="1">
    <citation type="submission" date="2017-08" db="EMBL/GenBank/DDBJ databases">
        <title>Complete genome sequence of Mucilaginibacter sp. strain BJC16-A31.</title>
        <authorList>
            <consortium name="Henan University of Science and Technology"/>
            <person name="You X."/>
        </authorList>
    </citation>
    <scope>NUCLEOTIDE SEQUENCE [LARGE SCALE GENOMIC DNA]</scope>
    <source>
        <strain evidence="2 3">BJC16-A31</strain>
    </source>
</reference>
<evidence type="ECO:0000256" key="1">
    <source>
        <dbReference type="SAM" id="Phobius"/>
    </source>
</evidence>
<dbReference type="Proteomes" id="UP000215002">
    <property type="component" value="Chromosome"/>
</dbReference>
<dbReference type="AlphaFoldDB" id="A0A223P1X4"/>
<organism evidence="2 3">
    <name type="scientific">Mucilaginibacter xinganensis</name>
    <dbReference type="NCBI Taxonomy" id="1234841"/>
    <lineage>
        <taxon>Bacteria</taxon>
        <taxon>Pseudomonadati</taxon>
        <taxon>Bacteroidota</taxon>
        <taxon>Sphingobacteriia</taxon>
        <taxon>Sphingobacteriales</taxon>
        <taxon>Sphingobacteriaceae</taxon>
        <taxon>Mucilaginibacter</taxon>
    </lineage>
</organism>
<dbReference type="EMBL" id="CP022743">
    <property type="protein sequence ID" value="ASU36125.1"/>
    <property type="molecule type" value="Genomic_DNA"/>
</dbReference>
<name>A0A223P1X4_9SPHI</name>
<dbReference type="RefSeq" id="WP_094572200.1">
    <property type="nucleotide sequence ID" value="NZ_CP022743.1"/>
</dbReference>
<evidence type="ECO:0008006" key="4">
    <source>
        <dbReference type="Google" id="ProtNLM"/>
    </source>
</evidence>
<dbReference type="OrthoDB" id="8082231at2"/>
<proteinExistence type="predicted"/>
<dbReference type="KEGG" id="muc:MuYL_4240"/>
<evidence type="ECO:0000313" key="2">
    <source>
        <dbReference type="EMBL" id="ASU36125.1"/>
    </source>
</evidence>
<keyword evidence="1" id="KW-0472">Membrane</keyword>
<sequence>MEIPYNGRAIIVENFDGIEIVVPSKKNTFLIVFLGFWLCGWVLGEIFGLRSVSSDLFSLVWICGWTLGGAMALRAYYWMMFGKEIITVGQGTLTIDKRGALLSKPKVYDLRESKNFRVYEEFEPVGPFGNRNSRGLLNLGDSGTIKFDYGLETVKFADSMYEAEANFILKKLRDKKYIS</sequence>
<accession>A0A223P1X4</accession>
<gene>
    <name evidence="2" type="ORF">MuYL_4240</name>
</gene>
<feature type="transmembrane region" description="Helical" evidence="1">
    <location>
        <begin position="56"/>
        <end position="77"/>
    </location>
</feature>
<keyword evidence="1" id="KW-0812">Transmembrane</keyword>